<dbReference type="Proteomes" id="UP001278571">
    <property type="component" value="Unassembled WGS sequence"/>
</dbReference>
<feature type="region of interest" description="Disordered" evidence="4">
    <location>
        <begin position="34"/>
        <end position="59"/>
    </location>
</feature>
<dbReference type="InterPro" id="IPR051011">
    <property type="entry name" value="Metal_resp_trans_reg"/>
</dbReference>
<proteinExistence type="predicted"/>
<keyword evidence="1" id="KW-0805">Transcription regulation</keyword>
<dbReference type="PANTHER" id="PTHR43132">
    <property type="entry name" value="ARSENICAL RESISTANCE OPERON REPRESSOR ARSR-RELATED"/>
    <property type="match status" value="1"/>
</dbReference>
<keyword evidence="2" id="KW-0238">DNA-binding</keyword>
<dbReference type="CDD" id="cd00090">
    <property type="entry name" value="HTH_ARSR"/>
    <property type="match status" value="1"/>
</dbReference>
<comment type="caution">
    <text evidence="6">The sequence shown here is derived from an EMBL/GenBank/DDBJ whole genome shotgun (WGS) entry which is preliminary data.</text>
</comment>
<dbReference type="SUPFAM" id="SSF46785">
    <property type="entry name" value="Winged helix' DNA-binding domain"/>
    <property type="match status" value="1"/>
</dbReference>
<name>A0ABU4KGK5_9ACTN</name>
<evidence type="ECO:0000313" key="6">
    <source>
        <dbReference type="EMBL" id="MDX2296644.1"/>
    </source>
</evidence>
<feature type="domain" description="HTH arsR-type" evidence="5">
    <location>
        <begin position="275"/>
        <end position="351"/>
    </location>
</feature>
<accession>A0ABU4KGK5</accession>
<dbReference type="InterPro" id="IPR036390">
    <property type="entry name" value="WH_DNA-bd_sf"/>
</dbReference>
<dbReference type="InterPro" id="IPR036388">
    <property type="entry name" value="WH-like_DNA-bd_sf"/>
</dbReference>
<evidence type="ECO:0000256" key="3">
    <source>
        <dbReference type="ARBA" id="ARBA00023163"/>
    </source>
</evidence>
<protein>
    <submittedName>
        <fullName evidence="6">Winged helix-turn-helix domain-containing protein</fullName>
    </submittedName>
</protein>
<feature type="compositionally biased region" description="Basic and acidic residues" evidence="4">
    <location>
        <begin position="42"/>
        <end position="54"/>
    </location>
</feature>
<keyword evidence="3" id="KW-0804">Transcription</keyword>
<dbReference type="Gene3D" id="1.10.10.10">
    <property type="entry name" value="Winged helix-like DNA-binding domain superfamily/Winged helix DNA-binding domain"/>
    <property type="match status" value="1"/>
</dbReference>
<sequence>MIRLHFTAADLCRITLAPTANALSETVLSVRAALRPGPRPQGRPEVRPGARDGVGRGAGPLYRPRSAVREWHRSLPGGAVARAGVLAELVTEDGFVPDFLLQPATPDFAGGLAAAAATPAERLALDLGIPEVSGWNGGLARPGRWAHELAQGSPVAARALLDDTRRYFESSVRPLWPRIRRDALTDRALRSEMLLRGGVDALLTTLGTTWRWQAPTLHLPSASAYDIPLCGRGLLLVPSWFATGPMVMYRPEATTVLVYPLYDSGDAASSGERPEALAALLGSTRSRILALLRSPATTTALAERASVSLAAASQHASVLRGAGLIDTVRTGTAVLHSLTPLGEALLAGAAD</sequence>
<evidence type="ECO:0000313" key="7">
    <source>
        <dbReference type="Proteomes" id="UP001278571"/>
    </source>
</evidence>
<evidence type="ECO:0000259" key="5">
    <source>
        <dbReference type="SMART" id="SM00418"/>
    </source>
</evidence>
<dbReference type="Pfam" id="PF12840">
    <property type="entry name" value="HTH_20"/>
    <property type="match status" value="1"/>
</dbReference>
<evidence type="ECO:0000256" key="2">
    <source>
        <dbReference type="ARBA" id="ARBA00023125"/>
    </source>
</evidence>
<dbReference type="EMBL" id="JAWJZF010000503">
    <property type="protein sequence ID" value="MDX2296644.1"/>
    <property type="molecule type" value="Genomic_DNA"/>
</dbReference>
<gene>
    <name evidence="6" type="ORF">R2363_31290</name>
</gene>
<evidence type="ECO:0000256" key="4">
    <source>
        <dbReference type="SAM" id="MobiDB-lite"/>
    </source>
</evidence>
<dbReference type="PANTHER" id="PTHR43132:SF8">
    <property type="entry name" value="HTH-TYPE TRANSCRIPTIONAL REGULATOR KMTR"/>
    <property type="match status" value="1"/>
</dbReference>
<keyword evidence="7" id="KW-1185">Reference proteome</keyword>
<dbReference type="SMART" id="SM00418">
    <property type="entry name" value="HTH_ARSR"/>
    <property type="match status" value="1"/>
</dbReference>
<organism evidence="6 7">
    <name type="scientific">Streptomyces roseolus</name>
    <dbReference type="NCBI Taxonomy" id="67358"/>
    <lineage>
        <taxon>Bacteria</taxon>
        <taxon>Bacillati</taxon>
        <taxon>Actinomycetota</taxon>
        <taxon>Actinomycetes</taxon>
        <taxon>Kitasatosporales</taxon>
        <taxon>Streptomycetaceae</taxon>
        <taxon>Streptomyces</taxon>
    </lineage>
</organism>
<dbReference type="InterPro" id="IPR001845">
    <property type="entry name" value="HTH_ArsR_DNA-bd_dom"/>
</dbReference>
<evidence type="ECO:0000256" key="1">
    <source>
        <dbReference type="ARBA" id="ARBA00023015"/>
    </source>
</evidence>
<dbReference type="InterPro" id="IPR011991">
    <property type="entry name" value="ArsR-like_HTH"/>
</dbReference>
<reference evidence="6 7" key="1">
    <citation type="submission" date="2023-10" db="EMBL/GenBank/DDBJ databases">
        <authorList>
            <person name="Wang X.X."/>
        </authorList>
    </citation>
    <scope>NUCLEOTIDE SEQUENCE [LARGE SCALE GENOMIC DNA]</scope>
    <source>
        <strain evidence="6 7">NBRC 12816</strain>
    </source>
</reference>
<dbReference type="RefSeq" id="WP_319012809.1">
    <property type="nucleotide sequence ID" value="NZ_JAWJZF010000503.1"/>
</dbReference>